<feature type="domain" description="Aminoglycoside phosphotransferase" evidence="1">
    <location>
        <begin position="286"/>
        <end position="450"/>
    </location>
</feature>
<protein>
    <recommendedName>
        <fullName evidence="1">Aminoglycoside phosphotransferase domain-containing protein</fullName>
    </recommendedName>
</protein>
<gene>
    <name evidence="2" type="ORF">ENI96_05110</name>
</gene>
<dbReference type="Gene3D" id="3.90.1200.10">
    <property type="match status" value="1"/>
</dbReference>
<dbReference type="Gene3D" id="1.20.58.220">
    <property type="entry name" value="Phosphate transport system protein phou homolog 2, domain 2"/>
    <property type="match status" value="1"/>
</dbReference>
<dbReference type="SUPFAM" id="SSF56112">
    <property type="entry name" value="Protein kinase-like (PK-like)"/>
    <property type="match status" value="1"/>
</dbReference>
<dbReference type="SUPFAM" id="SSF109755">
    <property type="entry name" value="PhoU-like"/>
    <property type="match status" value="1"/>
</dbReference>
<evidence type="ECO:0000313" key="2">
    <source>
        <dbReference type="EMBL" id="HEB95793.1"/>
    </source>
</evidence>
<dbReference type="InterPro" id="IPR002575">
    <property type="entry name" value="Aminoglycoside_PTrfase"/>
</dbReference>
<dbReference type="AlphaFoldDB" id="A0A831W4S1"/>
<accession>A0A831W4S1</accession>
<dbReference type="InterPro" id="IPR038078">
    <property type="entry name" value="PhoU-like_sf"/>
</dbReference>
<dbReference type="InterPro" id="IPR011009">
    <property type="entry name" value="Kinase-like_dom_sf"/>
</dbReference>
<organism evidence="2">
    <name type="scientific">Sedimenticola thiotaurini</name>
    <dbReference type="NCBI Taxonomy" id="1543721"/>
    <lineage>
        <taxon>Bacteria</taxon>
        <taxon>Pseudomonadati</taxon>
        <taxon>Pseudomonadota</taxon>
        <taxon>Gammaproteobacteria</taxon>
        <taxon>Chromatiales</taxon>
        <taxon>Sedimenticolaceae</taxon>
        <taxon>Sedimenticola</taxon>
    </lineage>
</organism>
<name>A0A831W4S1_9GAMM</name>
<sequence length="545" mass="61386">MRTPKGIRDNLSFLTAEAAGQVTGLRAFLRHGGRAAAKRMLERSGYSRNLKLRIQEGCLKTVMAAGGGEVDLLSLRAMETVAADLERITRYCRDCVQQVQGLPGRRLPGRKRVRRMLRRVLRGIGLIDAAVAGNDIRLALRIGRVQHRLQRECGRLRRRHMRRLRRGRGVEGAVAGLFLAHYLEQMGGALLSISESVISANLGQPVSIDRYRSMKASIRRLQGPGDGKQADLSFEPIAETRSGSAIAGIGAAGSGYVAIYKDGVKRKLKEERQGVENWHQIFPGLAPRILDYRKNGRSASLLIEHLAGLTFEQILLHESEALLQQALAALRRTLRSIWRETRVRRPVAAGYMEQLTSRLAQVYAIHPEFQLGGSRIGRLRLPSLQGLIDRAQTLEQGLPAPFSVYIHGDFNLDNIIFDPGTGRINFIDLHRSRYMDYVQDVSVFMVSVYRLQILDLARRRRILRLSRAFHRFARKTARRRGDDTFEIRLALGLARSFITSTRFILDKSLARAMFLRGRYLIEQVVDTDPAKAAGFRLPVKELFIA</sequence>
<comment type="caution">
    <text evidence="2">The sequence shown here is derived from an EMBL/GenBank/DDBJ whole genome shotgun (WGS) entry which is preliminary data.</text>
</comment>
<dbReference type="Proteomes" id="UP000886251">
    <property type="component" value="Unassembled WGS sequence"/>
</dbReference>
<dbReference type="EMBL" id="DRKP01000059">
    <property type="protein sequence ID" value="HEB95793.1"/>
    <property type="molecule type" value="Genomic_DNA"/>
</dbReference>
<reference evidence="2" key="1">
    <citation type="journal article" date="2020" name="mSystems">
        <title>Genome- and Community-Level Interaction Insights into Carbon Utilization and Element Cycling Functions of Hydrothermarchaeota in Hydrothermal Sediment.</title>
        <authorList>
            <person name="Zhou Z."/>
            <person name="Liu Y."/>
            <person name="Xu W."/>
            <person name="Pan J."/>
            <person name="Luo Z.H."/>
            <person name="Li M."/>
        </authorList>
    </citation>
    <scope>NUCLEOTIDE SEQUENCE [LARGE SCALE GENOMIC DNA]</scope>
    <source>
        <strain evidence="2">HyVt-443</strain>
    </source>
</reference>
<proteinExistence type="predicted"/>
<evidence type="ECO:0000259" key="1">
    <source>
        <dbReference type="Pfam" id="PF01636"/>
    </source>
</evidence>
<dbReference type="Pfam" id="PF01636">
    <property type="entry name" value="APH"/>
    <property type="match status" value="1"/>
</dbReference>